<name>A0AC61RBJ1_9BACT</name>
<accession>A0AC61RBJ1</accession>
<sequence>MKKFFKILLIVIACVVFIGTFFYLYQNSKGKETVYDLRYPSTESIERTTVLTGKIEPRDEIDIKPQISGIISEILVEAGDHVNNGDIIAKIKVIPEETQLSSAESRVAMAEIALKEAERTFERTRQLYEKKYESREKYETDETALERARQDLDQARDQLTIVRDGVSASNAQGSNTLVRSTVTGVVLEVPVKVGSSVIQANTFNDGTTIAKVADMTDLIFKGKVDETEVDLLKEQMPVRISVGAVAGSDYPAVIEKIAPMASDENGSNTFEVKAALTATEIANLRAGYSANASVILESVDSVLAVPESIVEYEGDNAYVYLLTDSVPNQVFEKKKIKVGLSNGLMVEVKSDSINKKTPLRGNPRN</sequence>
<keyword evidence="2" id="KW-1185">Reference proteome</keyword>
<protein>
    <submittedName>
        <fullName evidence="1">Efflux RND transporter periplasmic adaptor subunit</fullName>
    </submittedName>
</protein>
<reference evidence="1" key="1">
    <citation type="submission" date="2019-04" db="EMBL/GenBank/DDBJ databases">
        <title>Microbes associate with the intestines of laboratory mice.</title>
        <authorList>
            <person name="Navarre W."/>
            <person name="Wong E."/>
            <person name="Huang K."/>
            <person name="Tropini C."/>
            <person name="Ng K."/>
            <person name="Yu B."/>
        </authorList>
    </citation>
    <scope>NUCLEOTIDE SEQUENCE</scope>
    <source>
        <strain evidence="1">NM04_E33</strain>
    </source>
</reference>
<organism evidence="1 2">
    <name type="scientific">Lepagella muris</name>
    <dbReference type="NCBI Taxonomy" id="3032870"/>
    <lineage>
        <taxon>Bacteria</taxon>
        <taxon>Pseudomonadati</taxon>
        <taxon>Bacteroidota</taxon>
        <taxon>Bacteroidia</taxon>
        <taxon>Bacteroidales</taxon>
        <taxon>Muribaculaceae</taxon>
        <taxon>Lepagella</taxon>
    </lineage>
</organism>
<evidence type="ECO:0000313" key="1">
    <source>
        <dbReference type="EMBL" id="TGY76079.1"/>
    </source>
</evidence>
<evidence type="ECO:0000313" key="2">
    <source>
        <dbReference type="Proteomes" id="UP000306319"/>
    </source>
</evidence>
<gene>
    <name evidence="1" type="ORF">E5331_18895</name>
</gene>
<comment type="caution">
    <text evidence="1">The sequence shown here is derived from an EMBL/GenBank/DDBJ whole genome shotgun (WGS) entry which is preliminary data.</text>
</comment>
<dbReference type="EMBL" id="SRYB01000045">
    <property type="protein sequence ID" value="TGY76079.1"/>
    <property type="molecule type" value="Genomic_DNA"/>
</dbReference>
<dbReference type="Proteomes" id="UP000306319">
    <property type="component" value="Unassembled WGS sequence"/>
</dbReference>
<proteinExistence type="predicted"/>